<evidence type="ECO:0000313" key="3">
    <source>
        <dbReference type="Proteomes" id="UP000663880"/>
    </source>
</evidence>
<dbReference type="AlphaFoldDB" id="A0A821XVV7"/>
<evidence type="ECO:0000256" key="1">
    <source>
        <dbReference type="SAM" id="Phobius"/>
    </source>
</evidence>
<feature type="transmembrane region" description="Helical" evidence="1">
    <location>
        <begin position="84"/>
        <end position="102"/>
    </location>
</feature>
<accession>A0A821XVV7</accession>
<keyword evidence="1" id="KW-0812">Transmembrane</keyword>
<keyword evidence="1" id="KW-1133">Transmembrane helix</keyword>
<sequence length="341" mass="38783">MDYISIPHFATFRQAGTVIIRLKMDVSDSCCGSPKQLPAYLGPVHRPSSCERCSRTRSYNQYSDCDSELVDRCRTYRSRVAKSRYVNVCAAVCLVLLVGGLSPQSTAAPHNRIMDRQRRSSSQENHIWGNPCDYGSDSKSLKYSAKLAKEVEIQARNALNAASEYKDKFVKLHSFSTYEDLLSTWSGTDWLKGYSWLNQEVKDGLPQGNLRYKGVTEEYLDNLMNNIDSHLPSMYRGLKMVVAGLYLVSTEGLNDDIRSDAELKQNITKTMHNARAVLCLFSDVLRSRSLEVAPLLDSELPDFKNDKVLYAFLVYRDTLNYLDYLSDVFKKMYVVDSQKTD</sequence>
<dbReference type="Proteomes" id="UP000663880">
    <property type="component" value="Unassembled WGS sequence"/>
</dbReference>
<proteinExistence type="predicted"/>
<dbReference type="OrthoDB" id="6049566at2759"/>
<reference evidence="2" key="1">
    <citation type="submission" date="2021-02" db="EMBL/GenBank/DDBJ databases">
        <authorList>
            <person name="Steward A R."/>
        </authorList>
    </citation>
    <scope>NUCLEOTIDE SEQUENCE</scope>
</reference>
<evidence type="ECO:0000313" key="2">
    <source>
        <dbReference type="EMBL" id="CAF4951337.1"/>
    </source>
</evidence>
<gene>
    <name evidence="2" type="ORF">PMACD_LOCUS15718</name>
</gene>
<name>A0A821XVV7_9NEOP</name>
<protein>
    <submittedName>
        <fullName evidence="2">Uncharacterized protein</fullName>
    </submittedName>
</protein>
<organism evidence="2 3">
    <name type="scientific">Pieris macdunnoughi</name>
    <dbReference type="NCBI Taxonomy" id="345717"/>
    <lineage>
        <taxon>Eukaryota</taxon>
        <taxon>Metazoa</taxon>
        <taxon>Ecdysozoa</taxon>
        <taxon>Arthropoda</taxon>
        <taxon>Hexapoda</taxon>
        <taxon>Insecta</taxon>
        <taxon>Pterygota</taxon>
        <taxon>Neoptera</taxon>
        <taxon>Endopterygota</taxon>
        <taxon>Lepidoptera</taxon>
        <taxon>Glossata</taxon>
        <taxon>Ditrysia</taxon>
        <taxon>Papilionoidea</taxon>
        <taxon>Pieridae</taxon>
        <taxon>Pierinae</taxon>
        <taxon>Pieris</taxon>
    </lineage>
</organism>
<keyword evidence="3" id="KW-1185">Reference proteome</keyword>
<keyword evidence="1" id="KW-0472">Membrane</keyword>
<comment type="caution">
    <text evidence="2">The sequence shown here is derived from an EMBL/GenBank/DDBJ whole genome shotgun (WGS) entry which is preliminary data.</text>
</comment>
<dbReference type="EMBL" id="CAJOBZ010000073">
    <property type="protein sequence ID" value="CAF4951337.1"/>
    <property type="molecule type" value="Genomic_DNA"/>
</dbReference>